<sequence length="665" mass="72768">MFKLAAGGKKRATHDVAANTQGRGLSRAHFAPRGGATMAGQLRAWAQDVNFGRQVGCHRRVRLTTYRHGGCVCADVAQLAIIFQVGVADFRAAVKHARGYFVETRPEYMAQLQRAGAVGLVATKVALVGVRLAARTLLSMGADLHATKALADLSNANPPPLMLPAPAQRAEQEQPHAMPLMASSTAIMMSPAPAYLSPPPPPHTASASRVVFPTTLPTTLLSTEQLKERYGIPKDQVPHALKNQLASFKAWSSQDINLLRGPRYAHGVQSSTMDTHVRSILGYMGFVALYNNIPPEQLNMNAYMEPQTFALFLSYLRARMVTRQPLVAHTGLARKVVEFLMSGETGVDALSHAKHMDKWLERLEHQLVTAIPLLPKSDKPQAEVVVAWGNEFCDNTLQRLETCMETVGCMTHNVALDVQDAVLVSLVSGCHMPPVRLNLITGWQHPDFAAALGCQDKDCRRGVSCKGNHLEVKTRPQDGSDASPDLEEEEEWYFGYKQKKISSYVVHGKTEFRSAGGVNLDYDLPRGPLTKLLLAHMSEGHTLLTQEKITPVPSLFVTTTGIAFSAPPLFTQAWKRIMINCPIAARLGLKYFAPSAARTVFVEGYTSTHGVGPDTWDGAALIMGNSVSQWFASYNPSRKRRLAQVAISHHSSYIANMVNVDLTNI</sequence>
<proteinExistence type="predicted"/>
<organism evidence="1">
    <name type="scientific">Chlamydomonas euryale</name>
    <dbReference type="NCBI Taxonomy" id="1486919"/>
    <lineage>
        <taxon>Eukaryota</taxon>
        <taxon>Viridiplantae</taxon>
        <taxon>Chlorophyta</taxon>
        <taxon>core chlorophytes</taxon>
        <taxon>Chlorophyceae</taxon>
        <taxon>CS clade</taxon>
        <taxon>Chlamydomonadales</taxon>
        <taxon>Chlamydomonadaceae</taxon>
        <taxon>Chlamydomonas</taxon>
    </lineage>
</organism>
<protein>
    <submittedName>
        <fullName evidence="1">Uncharacterized protein</fullName>
    </submittedName>
</protein>
<dbReference type="AlphaFoldDB" id="A0A7R9Z5D4"/>
<evidence type="ECO:0000313" key="1">
    <source>
        <dbReference type="EMBL" id="CAD8307661.1"/>
    </source>
</evidence>
<gene>
    <name evidence="1" type="ORF">CEUR00632_LOCUS19231</name>
</gene>
<reference evidence="1" key="1">
    <citation type="submission" date="2021-01" db="EMBL/GenBank/DDBJ databases">
        <authorList>
            <person name="Corre E."/>
            <person name="Pelletier E."/>
            <person name="Niang G."/>
            <person name="Scheremetjew M."/>
            <person name="Finn R."/>
            <person name="Kale V."/>
            <person name="Holt S."/>
            <person name="Cochrane G."/>
            <person name="Meng A."/>
            <person name="Brown T."/>
            <person name="Cohen L."/>
        </authorList>
    </citation>
    <scope>NUCLEOTIDE SEQUENCE</scope>
    <source>
        <strain evidence="1">CCMP219</strain>
    </source>
</reference>
<name>A0A7R9Z5D4_9CHLO</name>
<dbReference type="EMBL" id="HBEC01041314">
    <property type="protein sequence ID" value="CAD8307661.1"/>
    <property type="molecule type" value="Transcribed_RNA"/>
</dbReference>
<accession>A0A7R9Z5D4</accession>